<proteinExistence type="predicted"/>
<reference evidence="2" key="1">
    <citation type="journal article" date="2022" name="Int. J. Mol. Sci.">
        <title>Draft Genome of Tanacetum Coccineum: Genomic Comparison of Closely Related Tanacetum-Family Plants.</title>
        <authorList>
            <person name="Yamashiro T."/>
            <person name="Shiraishi A."/>
            <person name="Nakayama K."/>
            <person name="Satake H."/>
        </authorList>
    </citation>
    <scope>NUCLEOTIDE SEQUENCE</scope>
</reference>
<reference evidence="2" key="2">
    <citation type="submission" date="2022-01" db="EMBL/GenBank/DDBJ databases">
        <authorList>
            <person name="Yamashiro T."/>
            <person name="Shiraishi A."/>
            <person name="Satake H."/>
            <person name="Nakayama K."/>
        </authorList>
    </citation>
    <scope>NUCLEOTIDE SEQUENCE</scope>
</reference>
<feature type="domain" description="Reverse transcriptase Ty1/copia-type" evidence="1">
    <location>
        <begin position="199"/>
        <end position="275"/>
    </location>
</feature>
<protein>
    <submittedName>
        <fullName evidence="2">Retrotransposon ty1-copia subclass protein</fullName>
    </submittedName>
</protein>
<sequence>MYLLIINHKVDDYAQSGLLWSLSVFIKSTVIWERVHDFQLGVESYHQQVNLTAPTITFPGIEKYKVFSIVSEPVYGIIYKNSKKEKRVMSHQEVYKLCDATLKRALEGLKSYNNDVNYGYVTHSLSKEDVEYLQLFAEEIEERLKIPQAPDRYRYYVDVEEYEVGGLDKPPNYKAALANPESDIWLEAMNTKMQSMKDNQVWYLVDLPSNGRTVGCKWLFKKKTDIDGNVHTFKARLVAKGFTQTYRVDYGETFSPIADIRAIRILLAITAFYDYEI</sequence>
<dbReference type="Proteomes" id="UP001151760">
    <property type="component" value="Unassembled WGS sequence"/>
</dbReference>
<dbReference type="EMBL" id="BQNB010014929">
    <property type="protein sequence ID" value="GJT34050.1"/>
    <property type="molecule type" value="Genomic_DNA"/>
</dbReference>
<gene>
    <name evidence="2" type="ORF">Tco_0924469</name>
</gene>
<evidence type="ECO:0000313" key="3">
    <source>
        <dbReference type="Proteomes" id="UP001151760"/>
    </source>
</evidence>
<organism evidence="2 3">
    <name type="scientific">Tanacetum coccineum</name>
    <dbReference type="NCBI Taxonomy" id="301880"/>
    <lineage>
        <taxon>Eukaryota</taxon>
        <taxon>Viridiplantae</taxon>
        <taxon>Streptophyta</taxon>
        <taxon>Embryophyta</taxon>
        <taxon>Tracheophyta</taxon>
        <taxon>Spermatophyta</taxon>
        <taxon>Magnoliopsida</taxon>
        <taxon>eudicotyledons</taxon>
        <taxon>Gunneridae</taxon>
        <taxon>Pentapetalae</taxon>
        <taxon>asterids</taxon>
        <taxon>campanulids</taxon>
        <taxon>Asterales</taxon>
        <taxon>Asteraceae</taxon>
        <taxon>Asteroideae</taxon>
        <taxon>Anthemideae</taxon>
        <taxon>Anthemidinae</taxon>
        <taxon>Tanacetum</taxon>
    </lineage>
</organism>
<dbReference type="InterPro" id="IPR013103">
    <property type="entry name" value="RVT_2"/>
</dbReference>
<name>A0ABQ5D426_9ASTR</name>
<evidence type="ECO:0000259" key="1">
    <source>
        <dbReference type="Pfam" id="PF07727"/>
    </source>
</evidence>
<comment type="caution">
    <text evidence="2">The sequence shown here is derived from an EMBL/GenBank/DDBJ whole genome shotgun (WGS) entry which is preliminary data.</text>
</comment>
<keyword evidence="3" id="KW-1185">Reference proteome</keyword>
<evidence type="ECO:0000313" key="2">
    <source>
        <dbReference type="EMBL" id="GJT34050.1"/>
    </source>
</evidence>
<accession>A0ABQ5D426</accession>
<dbReference type="Pfam" id="PF07727">
    <property type="entry name" value="RVT_2"/>
    <property type="match status" value="1"/>
</dbReference>